<dbReference type="AlphaFoldDB" id="A0A0F6YFU2"/>
<proteinExistence type="predicted"/>
<organism evidence="2 3">
    <name type="scientific">Sandaracinus amylolyticus</name>
    <dbReference type="NCBI Taxonomy" id="927083"/>
    <lineage>
        <taxon>Bacteria</taxon>
        <taxon>Pseudomonadati</taxon>
        <taxon>Myxococcota</taxon>
        <taxon>Polyangia</taxon>
        <taxon>Polyangiales</taxon>
        <taxon>Sandaracinaceae</taxon>
        <taxon>Sandaracinus</taxon>
    </lineage>
</organism>
<feature type="region of interest" description="Disordered" evidence="1">
    <location>
        <begin position="1"/>
        <end position="58"/>
    </location>
</feature>
<evidence type="ECO:0000313" key="2">
    <source>
        <dbReference type="EMBL" id="AKF03107.1"/>
    </source>
</evidence>
<dbReference type="STRING" id="927083.DB32_000256"/>
<dbReference type="Proteomes" id="UP000034883">
    <property type="component" value="Chromosome"/>
</dbReference>
<evidence type="ECO:0000256" key="1">
    <source>
        <dbReference type="SAM" id="MobiDB-lite"/>
    </source>
</evidence>
<feature type="compositionally biased region" description="Polar residues" evidence="1">
    <location>
        <begin position="36"/>
        <end position="49"/>
    </location>
</feature>
<sequence>MCGSGRRDARDEHASQAQGHPERSVAHRGPLPQCGRSYTSANAVHQRGSTAGDRFCRV</sequence>
<name>A0A0F6YFU2_9BACT</name>
<evidence type="ECO:0000313" key="3">
    <source>
        <dbReference type="Proteomes" id="UP000034883"/>
    </source>
</evidence>
<dbReference type="EMBL" id="CP011125">
    <property type="protein sequence ID" value="AKF03107.1"/>
    <property type="molecule type" value="Genomic_DNA"/>
</dbReference>
<keyword evidence="3" id="KW-1185">Reference proteome</keyword>
<protein>
    <submittedName>
        <fullName evidence="2">Uncharacterized protein</fullName>
    </submittedName>
</protein>
<dbReference type="KEGG" id="samy:DB32_000256"/>
<gene>
    <name evidence="2" type="ORF">DB32_000256</name>
</gene>
<feature type="compositionally biased region" description="Basic and acidic residues" evidence="1">
    <location>
        <begin position="1"/>
        <end position="25"/>
    </location>
</feature>
<accession>A0A0F6YFU2</accession>
<reference evidence="2 3" key="1">
    <citation type="submission" date="2015-03" db="EMBL/GenBank/DDBJ databases">
        <title>Genome assembly of Sandaracinus amylolyticus DSM 53668.</title>
        <authorList>
            <person name="Sharma G."/>
            <person name="Subramanian S."/>
        </authorList>
    </citation>
    <scope>NUCLEOTIDE SEQUENCE [LARGE SCALE GENOMIC DNA]</scope>
    <source>
        <strain evidence="2 3">DSM 53668</strain>
    </source>
</reference>